<organism evidence="5 6">
    <name type="scientific">Winmispira thermophila (strain ATCC 700085 / DSM 6578 / Z-1203)</name>
    <name type="common">Spirochaeta thermophila</name>
    <dbReference type="NCBI Taxonomy" id="869211"/>
    <lineage>
        <taxon>Bacteria</taxon>
        <taxon>Pseudomonadati</taxon>
        <taxon>Spirochaetota</taxon>
        <taxon>Spirochaetia</taxon>
        <taxon>Winmispirales</taxon>
        <taxon>Winmispiraceae</taxon>
        <taxon>Winmispira</taxon>
    </lineage>
</organism>
<reference evidence="5 6" key="1">
    <citation type="submission" date="2011-06" db="EMBL/GenBank/DDBJ databases">
        <title>The complete genome of Spirochaeta thermophila DSM 6578.</title>
        <authorList>
            <consortium name="US DOE Joint Genome Institute (JGI-PGF)"/>
            <person name="Lucas S."/>
            <person name="Lapidus A."/>
            <person name="Bruce D."/>
            <person name="Goodwin L."/>
            <person name="Pitluck S."/>
            <person name="Peters L."/>
            <person name="Kyrpides N."/>
            <person name="Mavromatis K."/>
            <person name="Ivanova N."/>
            <person name="Mikailova N."/>
            <person name="Pagani I."/>
            <person name="Chertkov O."/>
            <person name="Detter J.C."/>
            <person name="Tapia R."/>
            <person name="Han C."/>
            <person name="Land M."/>
            <person name="Hauser L."/>
            <person name="Markowitz V."/>
            <person name="Cheng J.-F."/>
            <person name="Hugenholtz P."/>
            <person name="Woyke T."/>
            <person name="Wu D."/>
            <person name="Spring S."/>
            <person name="Merkhoffer B."/>
            <person name="Schneider S."/>
            <person name="Klenk H.-P."/>
            <person name="Eisen J.A."/>
        </authorList>
    </citation>
    <scope>NUCLEOTIDE SEQUENCE [LARGE SCALE GENOMIC DNA]</scope>
    <source>
        <strain evidence="6">ATCC 700085 / DSM 6578 / Z-1203</strain>
    </source>
</reference>
<dbReference type="PROSITE" id="PS00301">
    <property type="entry name" value="G_TR_1"/>
    <property type="match status" value="1"/>
</dbReference>
<dbReference type="InterPro" id="IPR054696">
    <property type="entry name" value="GTP-eEF1A_C"/>
</dbReference>
<gene>
    <name evidence="5" type="ordered locus">Spith_1677</name>
</gene>
<evidence type="ECO:0000256" key="1">
    <source>
        <dbReference type="ARBA" id="ARBA00022679"/>
    </source>
</evidence>
<dbReference type="InterPro" id="IPR050100">
    <property type="entry name" value="TRAFAC_GTPase_members"/>
</dbReference>
<dbReference type="InterPro" id="IPR059117">
    <property type="entry name" value="APS_kinase_dom"/>
</dbReference>
<dbReference type="CDD" id="cd04095">
    <property type="entry name" value="CysN_NoDQ_III"/>
    <property type="match status" value="1"/>
</dbReference>
<evidence type="ECO:0000313" key="5">
    <source>
        <dbReference type="EMBL" id="AEJ61937.1"/>
    </source>
</evidence>
<dbReference type="GO" id="GO:0016779">
    <property type="term" value="F:nucleotidyltransferase activity"/>
    <property type="evidence" value="ECO:0007669"/>
    <property type="project" value="UniProtKB-KW"/>
</dbReference>
<dbReference type="SUPFAM" id="SSF52540">
    <property type="entry name" value="P-loop containing nucleoside triphosphate hydrolases"/>
    <property type="match status" value="2"/>
</dbReference>
<dbReference type="EMBL" id="CP002903">
    <property type="protein sequence ID" value="AEJ61937.1"/>
    <property type="molecule type" value="Genomic_DNA"/>
</dbReference>
<keyword evidence="6" id="KW-1185">Reference proteome</keyword>
<dbReference type="OrthoDB" id="9804504at2"/>
<evidence type="ECO:0000256" key="3">
    <source>
        <dbReference type="ARBA" id="ARBA00023134"/>
    </source>
</evidence>
<dbReference type="PANTHER" id="PTHR23115">
    <property type="entry name" value="TRANSLATION FACTOR"/>
    <property type="match status" value="1"/>
</dbReference>
<dbReference type="STRING" id="869211.Spith_1677"/>
<dbReference type="KEGG" id="stq:Spith_1677"/>
<dbReference type="Pfam" id="PF00009">
    <property type="entry name" value="GTP_EFTU"/>
    <property type="match status" value="1"/>
</dbReference>
<feature type="domain" description="Tr-type G" evidence="4">
    <location>
        <begin position="15"/>
        <end position="227"/>
    </location>
</feature>
<dbReference type="SUPFAM" id="SSF50465">
    <property type="entry name" value="EF-Tu/eEF-1alpha/eIF2-gamma C-terminal domain"/>
    <property type="match status" value="1"/>
</dbReference>
<dbReference type="InterPro" id="IPR009001">
    <property type="entry name" value="Transl_elong_EF1A/Init_IF2_C"/>
</dbReference>
<keyword evidence="1" id="KW-0808">Transferase</keyword>
<dbReference type="Gene3D" id="2.40.30.10">
    <property type="entry name" value="Translation factors"/>
    <property type="match status" value="2"/>
</dbReference>
<evidence type="ECO:0000259" key="4">
    <source>
        <dbReference type="PROSITE" id="PS51722"/>
    </source>
</evidence>
<dbReference type="InterPro" id="IPR031157">
    <property type="entry name" value="G_TR_CS"/>
</dbReference>
<evidence type="ECO:0000256" key="2">
    <source>
        <dbReference type="ARBA" id="ARBA00022741"/>
    </source>
</evidence>
<dbReference type="InterPro" id="IPR009000">
    <property type="entry name" value="Transl_B-barrel_sf"/>
</dbReference>
<dbReference type="InterPro" id="IPR027417">
    <property type="entry name" value="P-loop_NTPase"/>
</dbReference>
<dbReference type="PRINTS" id="PR00315">
    <property type="entry name" value="ELONGATNFCT"/>
</dbReference>
<keyword evidence="2" id="KW-0547">Nucleotide-binding</keyword>
<dbReference type="InterPro" id="IPR000795">
    <property type="entry name" value="T_Tr_GTP-bd_dom"/>
</dbReference>
<accession>G0GBC8</accession>
<protein>
    <submittedName>
        <fullName evidence="5">Sulfate adenylyltransferase, large subunit</fullName>
    </submittedName>
</protein>
<name>G0GBC8_WINT7</name>
<dbReference type="GO" id="GO:0005525">
    <property type="term" value="F:GTP binding"/>
    <property type="evidence" value="ECO:0007669"/>
    <property type="project" value="UniProtKB-KW"/>
</dbReference>
<dbReference type="Pfam" id="PF01583">
    <property type="entry name" value="APS_kinase"/>
    <property type="match status" value="1"/>
</dbReference>
<dbReference type="RefSeq" id="WP_014625266.1">
    <property type="nucleotide sequence ID" value="NC_017583.1"/>
</dbReference>
<dbReference type="InterPro" id="IPR044139">
    <property type="entry name" value="CysN_NoDQ_III"/>
</dbReference>
<keyword evidence="5" id="KW-0548">Nucleotidyltransferase</keyword>
<dbReference type="Gene3D" id="3.40.50.300">
    <property type="entry name" value="P-loop containing nucleotide triphosphate hydrolases"/>
    <property type="match status" value="2"/>
</dbReference>
<dbReference type="Proteomes" id="UP000007254">
    <property type="component" value="Chromosome"/>
</dbReference>
<dbReference type="GO" id="GO:0003924">
    <property type="term" value="F:GTPase activity"/>
    <property type="evidence" value="ECO:0007669"/>
    <property type="project" value="InterPro"/>
</dbReference>
<dbReference type="SUPFAM" id="SSF50447">
    <property type="entry name" value="Translation proteins"/>
    <property type="match status" value="1"/>
</dbReference>
<keyword evidence="3" id="KW-0342">GTP-binding</keyword>
<dbReference type="AlphaFoldDB" id="G0GBC8"/>
<evidence type="ECO:0000313" key="6">
    <source>
        <dbReference type="Proteomes" id="UP000007254"/>
    </source>
</evidence>
<dbReference type="HOGENOM" id="CLU_007265_5_3_12"/>
<dbReference type="PROSITE" id="PS51722">
    <property type="entry name" value="G_TR_2"/>
    <property type="match status" value="1"/>
</dbReference>
<dbReference type="Pfam" id="PF22594">
    <property type="entry name" value="GTP-eEF1A_C"/>
    <property type="match status" value="1"/>
</dbReference>
<proteinExistence type="predicted"/>
<sequence>MRDRHGERRELFSHQERVAVVMVGHVDHGKSTIVGRLLAEAGALPKGELEQVQEYCRRNARTFEYAYLLDALKDEQAQGITIDSARVFFSLEGRDFVWIDAPGHVEFIKNMVTGASRADAAFLVIDVREGVQENSRRHGYLLSFLGVEQVVVLVNKMDLVDWQEEAFSRVRDRFGEFLEGLGIRPVAYIPVSGREGDNLVSLSPRMPWYLGPTVKDVFLEFSPRTGTEGGPFRMPVQAVYKFTRLGDDRRIIAGTVVTGTLSVGDEVVFYPSGKRSRVKRIESFNEEPSLLSAGESKGFTLETQVYVRPGELAARVDEPPPEGASAFRVTLFWLSPHPMVKGKRYTLRLGAAREAAYLSEIKAVVDSSDLTTESHKEVVEQYDVAECVLSTLKPVAFDLYHRIPPTGRFVIIDEYEIAGGGVILEALPVSGVDSYVRAREERWRRGEVGADERAMRYGQRPYVLLVTGDEPSCLDALARRAERTLFERGWNVYYLASENLMQGLEADLVVEDREEHLRRMGEVLRLLTDTGLVVVTTVVGMEEEEVALLCEVARPAEVLVVEVGSMLPDELLAARLREGVCEEDLVEDLARLLKDRRILLEYHL</sequence>